<evidence type="ECO:0000256" key="11">
    <source>
        <dbReference type="ARBA" id="ARBA00049718"/>
    </source>
</evidence>
<keyword evidence="3" id="KW-1003">Cell membrane</keyword>
<feature type="region of interest" description="Disordered" evidence="12">
    <location>
        <begin position="155"/>
        <end position="192"/>
    </location>
</feature>
<evidence type="ECO:0000256" key="9">
    <source>
        <dbReference type="ARBA" id="ARBA00023170"/>
    </source>
</evidence>
<evidence type="ECO:0000256" key="7">
    <source>
        <dbReference type="ARBA" id="ARBA00022989"/>
    </source>
</evidence>
<keyword evidence="5 14" id="KW-0732">Signal</keyword>
<comment type="subunit">
    <text evidence="11">The TCR-CD3 complex is composed of a CD3D/CD3E and a CD3G/CD3E heterodimers that preferentially associate with TCRalpha and TCRbeta, respectively, to form TCRalpha/CD3E/CD3G and TCRbeta/CD3G/CD3E trimers. In turn, the hexamer interacts with CD3Z homodimer to form the TCR-CD3 complex. Alternatively, TCRalpha and TCRbeta can be replaced by TCRgamma and TCRdelta. Interacts with CD6. Interacts (via Proline-rich sequence) with NCK1; the interaction is ligand dependent but independent of tyrosine kinase activation.</text>
</comment>
<feature type="signal peptide" evidence="14">
    <location>
        <begin position="1"/>
        <end position="25"/>
    </location>
</feature>
<dbReference type="InterPro" id="IPR036179">
    <property type="entry name" value="Ig-like_dom_sf"/>
</dbReference>
<evidence type="ECO:0000256" key="10">
    <source>
        <dbReference type="ARBA" id="ARBA00023319"/>
    </source>
</evidence>
<feature type="transmembrane region" description="Helical" evidence="13">
    <location>
        <begin position="120"/>
        <end position="145"/>
    </location>
</feature>
<dbReference type="GO" id="GO:0045059">
    <property type="term" value="P:positive thymic T cell selection"/>
    <property type="evidence" value="ECO:0007669"/>
    <property type="project" value="TreeGrafter"/>
</dbReference>
<dbReference type="GO" id="GO:0042105">
    <property type="term" value="C:alpha-beta T cell receptor complex"/>
    <property type="evidence" value="ECO:0007669"/>
    <property type="project" value="TreeGrafter"/>
</dbReference>
<keyword evidence="4 13" id="KW-0812">Transmembrane</keyword>
<feature type="domain" description="Ig-like" evidence="15">
    <location>
        <begin position="42"/>
        <end position="96"/>
    </location>
</feature>
<dbReference type="InterPro" id="IPR015484">
    <property type="entry name" value="CD3_esu/gsu/dsu"/>
</dbReference>
<evidence type="ECO:0000256" key="3">
    <source>
        <dbReference type="ARBA" id="ARBA00022475"/>
    </source>
</evidence>
<evidence type="ECO:0000256" key="6">
    <source>
        <dbReference type="ARBA" id="ARBA00022859"/>
    </source>
</evidence>
<keyword evidence="8 13" id="KW-0472">Membrane</keyword>
<dbReference type="InterPro" id="IPR007110">
    <property type="entry name" value="Ig-like_dom"/>
</dbReference>
<keyword evidence="9" id="KW-0675">Receptor</keyword>
<dbReference type="PROSITE" id="PS50835">
    <property type="entry name" value="IG_LIKE"/>
    <property type="match status" value="1"/>
</dbReference>
<keyword evidence="6" id="KW-0391">Immunity</keyword>
<dbReference type="GO" id="GO:0007166">
    <property type="term" value="P:cell surface receptor signaling pathway"/>
    <property type="evidence" value="ECO:0007669"/>
    <property type="project" value="InterPro"/>
</dbReference>
<dbReference type="AlphaFoldDB" id="Q9W733"/>
<keyword evidence="10" id="KW-0393">Immunoglobulin domain</keyword>
<comment type="subcellular location">
    <subcellularLocation>
        <location evidence="1">Cell membrane</location>
        <topology evidence="1">Single-pass type I membrane protein</topology>
    </subcellularLocation>
</comment>
<evidence type="ECO:0000256" key="2">
    <source>
        <dbReference type="ARBA" id="ARBA00021773"/>
    </source>
</evidence>
<gene>
    <name evidence="16" type="primary">CD3</name>
</gene>
<dbReference type="Pfam" id="PF16681">
    <property type="entry name" value="Ig_5"/>
    <property type="match status" value="1"/>
</dbReference>
<evidence type="ECO:0000256" key="14">
    <source>
        <dbReference type="SAM" id="SignalP"/>
    </source>
</evidence>
<sequence length="192" mass="20784">MKPTMKKAASLLALFIAVCSDLVSSEGGDEDSTAQGSVDVSGTSVTLTCPLTGTVSDPGSTTWQYKEEEKKIPDTDGKTQITLQTYNSTNNGLYKCSNGNDYYHFYVKVKVCESCVEVEVVPMIGIIFADLLVTAGVAILVYYWAQNRKGASAMAPAARPGRQNRAPPVPNPDYEPIRTGNREVYSGLNKRT</sequence>
<evidence type="ECO:0000256" key="5">
    <source>
        <dbReference type="ARBA" id="ARBA00022729"/>
    </source>
</evidence>
<dbReference type="PROSITE" id="PS51055">
    <property type="entry name" value="ITAM_1"/>
    <property type="match status" value="1"/>
</dbReference>
<feature type="chain" id="PRO_5004335696" description="T-cell surface glycoprotein CD3 epsilon chain" evidence="14">
    <location>
        <begin position="26"/>
        <end position="192"/>
    </location>
</feature>
<accession>Q9W733</accession>
<dbReference type="InterPro" id="IPR003110">
    <property type="entry name" value="Phos_immunorcpt_sig_ITAM"/>
</dbReference>
<dbReference type="PANTHER" id="PTHR10570">
    <property type="entry name" value="T-CELL SURFACE GLYCOPROTEIN CD3 GAMMA CHAIN / DELTA CHAIN"/>
    <property type="match status" value="1"/>
</dbReference>
<dbReference type="SMART" id="SM00077">
    <property type="entry name" value="ITAM"/>
    <property type="match status" value="1"/>
</dbReference>
<evidence type="ECO:0000256" key="12">
    <source>
        <dbReference type="SAM" id="MobiDB-lite"/>
    </source>
</evidence>
<dbReference type="GO" id="GO:0004888">
    <property type="term" value="F:transmembrane signaling receptor activity"/>
    <property type="evidence" value="ECO:0007669"/>
    <property type="project" value="InterPro"/>
</dbReference>
<dbReference type="EMBL" id="AJ242941">
    <property type="protein sequence ID" value="CAB46434.1"/>
    <property type="molecule type" value="mRNA"/>
</dbReference>
<evidence type="ECO:0000256" key="8">
    <source>
        <dbReference type="ARBA" id="ARBA00023136"/>
    </source>
</evidence>
<dbReference type="Gene3D" id="2.60.40.10">
    <property type="entry name" value="Immunoglobulins"/>
    <property type="match status" value="1"/>
</dbReference>
<dbReference type="GO" id="GO:0009897">
    <property type="term" value="C:external side of plasma membrane"/>
    <property type="evidence" value="ECO:0007669"/>
    <property type="project" value="TreeGrafter"/>
</dbReference>
<proteinExistence type="evidence at transcript level"/>
<evidence type="ECO:0000259" key="15">
    <source>
        <dbReference type="PROSITE" id="PS50835"/>
    </source>
</evidence>
<dbReference type="PANTHER" id="PTHR10570:SF9">
    <property type="entry name" value="T-CELL SURFACE GLYCOPROTEIN CD3 EPSILON CHAIN"/>
    <property type="match status" value="1"/>
</dbReference>
<dbReference type="SUPFAM" id="SSF48726">
    <property type="entry name" value="Immunoglobulin"/>
    <property type="match status" value="1"/>
</dbReference>
<evidence type="ECO:0000256" key="1">
    <source>
        <dbReference type="ARBA" id="ARBA00004251"/>
    </source>
</evidence>
<protein>
    <recommendedName>
        <fullName evidence="2">T-cell surface glycoprotein CD3 epsilon chain</fullName>
    </recommendedName>
</protein>
<name>Q9W733_ACIRT</name>
<reference evidence="16" key="1">
    <citation type="submission" date="1999-05" db="EMBL/GenBank/DDBJ databases">
        <title>A CD3 epsilon homologue in chondrostean fish Acipenser ruthenus.</title>
        <authorList>
            <person name="Alabyev B.Y."/>
            <person name="Guselnikov S.V."/>
            <person name="Najakshin A.M."/>
            <person name="Mechetina L.V."/>
            <person name="Taranin A.V."/>
        </authorList>
    </citation>
    <scope>NUCLEOTIDE SEQUENCE</scope>
</reference>
<evidence type="ECO:0000256" key="4">
    <source>
        <dbReference type="ARBA" id="ARBA00022692"/>
    </source>
</evidence>
<evidence type="ECO:0000313" key="16">
    <source>
        <dbReference type="EMBL" id="CAB46434.1"/>
    </source>
</evidence>
<organism evidence="16">
    <name type="scientific">Acipenser ruthenus</name>
    <name type="common">Sterlet sturgeon</name>
    <dbReference type="NCBI Taxonomy" id="7906"/>
    <lineage>
        <taxon>Eukaryota</taxon>
        <taxon>Metazoa</taxon>
        <taxon>Chordata</taxon>
        <taxon>Craniata</taxon>
        <taxon>Vertebrata</taxon>
        <taxon>Euteleostomi</taxon>
        <taxon>Actinopterygii</taxon>
        <taxon>Chondrostei</taxon>
        <taxon>Acipenseriformes</taxon>
        <taxon>Acipenseridae</taxon>
        <taxon>Acipenser</taxon>
    </lineage>
</organism>
<keyword evidence="7 13" id="KW-1133">Transmembrane helix</keyword>
<dbReference type="InterPro" id="IPR013783">
    <property type="entry name" value="Ig-like_fold"/>
</dbReference>
<evidence type="ECO:0000256" key="13">
    <source>
        <dbReference type="SAM" id="Phobius"/>
    </source>
</evidence>